<evidence type="ECO:0000313" key="4">
    <source>
        <dbReference type="Proteomes" id="UP000053789"/>
    </source>
</evidence>
<dbReference type="SUPFAM" id="SSF55961">
    <property type="entry name" value="Bet v1-like"/>
    <property type="match status" value="1"/>
</dbReference>
<dbReference type="OrthoDB" id="4131135at2759"/>
<dbReference type="HOGENOM" id="CLU_1635397_0_0_1"/>
<proteinExistence type="inferred from homology"/>
<name>A0A0D2H8A8_CLAB1</name>
<dbReference type="InterPro" id="IPR013538">
    <property type="entry name" value="ASHA1/2-like_C"/>
</dbReference>
<sequence length="169" mass="19672">MGFYTLEVEHIIPATPERVFQVWLDGNDRRGPWVGTGDRTIEPQVGGKFEWYDQDFYDMGGGGGCWGHWGKFTKIDKSERPYVIEYTWMSPEWTDEQTTVVHVELDKSPYEENHTKVKLSQSNLPDNYHGWEHKNAWIRILGEMSARFLGNAGENDRTATGEKWWGNKK</sequence>
<feature type="domain" description="Activator of Hsp90 ATPase homologue 1/2-like C-terminal" evidence="2">
    <location>
        <begin position="14"/>
        <end position="145"/>
    </location>
</feature>
<dbReference type="RefSeq" id="XP_016613774.1">
    <property type="nucleotide sequence ID" value="XM_016769922.1"/>
</dbReference>
<dbReference type="Pfam" id="PF08327">
    <property type="entry name" value="AHSA1"/>
    <property type="match status" value="1"/>
</dbReference>
<dbReference type="AlphaFoldDB" id="A0A0D2H8A8"/>
<evidence type="ECO:0000256" key="1">
    <source>
        <dbReference type="ARBA" id="ARBA00006817"/>
    </source>
</evidence>
<evidence type="ECO:0000259" key="2">
    <source>
        <dbReference type="Pfam" id="PF08327"/>
    </source>
</evidence>
<dbReference type="VEuPathDB" id="FungiDB:Z519_12216"/>
<gene>
    <name evidence="3" type="ORF">Z519_12216</name>
</gene>
<dbReference type="CDD" id="cd07814">
    <property type="entry name" value="SRPBCC_CalC_Aha1-like"/>
    <property type="match status" value="1"/>
</dbReference>
<dbReference type="EMBL" id="KN847006">
    <property type="protein sequence ID" value="KIW87105.1"/>
    <property type="molecule type" value="Genomic_DNA"/>
</dbReference>
<organism evidence="3 4">
    <name type="scientific">Cladophialophora bantiana (strain ATCC 10958 / CBS 173.52 / CDC B-1940 / NIH 8579)</name>
    <name type="common">Xylohypha bantiana</name>
    <dbReference type="NCBI Taxonomy" id="1442370"/>
    <lineage>
        <taxon>Eukaryota</taxon>
        <taxon>Fungi</taxon>
        <taxon>Dikarya</taxon>
        <taxon>Ascomycota</taxon>
        <taxon>Pezizomycotina</taxon>
        <taxon>Eurotiomycetes</taxon>
        <taxon>Chaetothyriomycetidae</taxon>
        <taxon>Chaetothyriales</taxon>
        <taxon>Herpotrichiellaceae</taxon>
        <taxon>Cladophialophora</taxon>
    </lineage>
</organism>
<comment type="similarity">
    <text evidence="1">Belongs to the AHA1 family.</text>
</comment>
<keyword evidence="4" id="KW-1185">Reference proteome</keyword>
<dbReference type="Gene3D" id="3.30.530.20">
    <property type="match status" value="1"/>
</dbReference>
<evidence type="ECO:0000313" key="3">
    <source>
        <dbReference type="EMBL" id="KIW87105.1"/>
    </source>
</evidence>
<accession>A0A0D2H8A8</accession>
<dbReference type="InterPro" id="IPR023393">
    <property type="entry name" value="START-like_dom_sf"/>
</dbReference>
<dbReference type="GeneID" id="27705144"/>
<dbReference type="Proteomes" id="UP000053789">
    <property type="component" value="Unassembled WGS sequence"/>
</dbReference>
<protein>
    <recommendedName>
        <fullName evidence="2">Activator of Hsp90 ATPase homologue 1/2-like C-terminal domain-containing protein</fullName>
    </recommendedName>
</protein>
<reference evidence="3" key="1">
    <citation type="submission" date="2015-01" db="EMBL/GenBank/DDBJ databases">
        <title>The Genome Sequence of Cladophialophora bantiana CBS 173.52.</title>
        <authorList>
            <consortium name="The Broad Institute Genomics Platform"/>
            <person name="Cuomo C."/>
            <person name="de Hoog S."/>
            <person name="Gorbushina A."/>
            <person name="Stielow B."/>
            <person name="Teixiera M."/>
            <person name="Abouelleil A."/>
            <person name="Chapman S.B."/>
            <person name="Priest M."/>
            <person name="Young S.K."/>
            <person name="Wortman J."/>
            <person name="Nusbaum C."/>
            <person name="Birren B."/>
        </authorList>
    </citation>
    <scope>NUCLEOTIDE SEQUENCE [LARGE SCALE GENOMIC DNA]</scope>
    <source>
        <strain evidence="3">CBS 173.52</strain>
    </source>
</reference>